<sequence>MPLEFFKTPRPRSPFDSFSPACQGLEPGQHARQELSPEASWTPCSKRTLSLPDHSPCNIGKSLALANSGTISLTGNRPEALRHPSYDILDQRDIEPIRATRPAPPSTTARTDGHFRRDYTSGGLRRRPSADCNMALGAGRPLPLHQVPGGLDRSVMTSSLSSQCKTNATMWLLFRPVIPLRDTRSEEGIYRLLVWLERLKRWAEQEYWPHFGQIYWEAEKANGNP</sequence>
<keyword evidence="3" id="KW-1185">Reference proteome</keyword>
<name>A0A8K0SCW6_9HYPO</name>
<dbReference type="AlphaFoldDB" id="A0A8K0SCW6"/>
<comment type="caution">
    <text evidence="2">The sequence shown here is derived from an EMBL/GenBank/DDBJ whole genome shotgun (WGS) entry which is preliminary data.</text>
</comment>
<protein>
    <submittedName>
        <fullName evidence="2">Uncharacterized protein</fullName>
    </submittedName>
</protein>
<organism evidence="2 3">
    <name type="scientific">Stachybotrys elegans</name>
    <dbReference type="NCBI Taxonomy" id="80388"/>
    <lineage>
        <taxon>Eukaryota</taxon>
        <taxon>Fungi</taxon>
        <taxon>Dikarya</taxon>
        <taxon>Ascomycota</taxon>
        <taxon>Pezizomycotina</taxon>
        <taxon>Sordariomycetes</taxon>
        <taxon>Hypocreomycetidae</taxon>
        <taxon>Hypocreales</taxon>
        <taxon>Stachybotryaceae</taxon>
        <taxon>Stachybotrys</taxon>
    </lineage>
</organism>
<evidence type="ECO:0000313" key="3">
    <source>
        <dbReference type="Proteomes" id="UP000813444"/>
    </source>
</evidence>
<feature type="region of interest" description="Disordered" evidence="1">
    <location>
        <begin position="98"/>
        <end position="128"/>
    </location>
</feature>
<dbReference type="Proteomes" id="UP000813444">
    <property type="component" value="Unassembled WGS sequence"/>
</dbReference>
<evidence type="ECO:0000256" key="1">
    <source>
        <dbReference type="SAM" id="MobiDB-lite"/>
    </source>
</evidence>
<dbReference type="EMBL" id="JAGPNK010000044">
    <property type="protein sequence ID" value="KAH7302959.1"/>
    <property type="molecule type" value="Genomic_DNA"/>
</dbReference>
<reference evidence="2" key="1">
    <citation type="journal article" date="2021" name="Nat. Commun.">
        <title>Genetic determinants of endophytism in the Arabidopsis root mycobiome.</title>
        <authorList>
            <person name="Mesny F."/>
            <person name="Miyauchi S."/>
            <person name="Thiergart T."/>
            <person name="Pickel B."/>
            <person name="Atanasova L."/>
            <person name="Karlsson M."/>
            <person name="Huettel B."/>
            <person name="Barry K.W."/>
            <person name="Haridas S."/>
            <person name="Chen C."/>
            <person name="Bauer D."/>
            <person name="Andreopoulos W."/>
            <person name="Pangilinan J."/>
            <person name="LaButti K."/>
            <person name="Riley R."/>
            <person name="Lipzen A."/>
            <person name="Clum A."/>
            <person name="Drula E."/>
            <person name="Henrissat B."/>
            <person name="Kohler A."/>
            <person name="Grigoriev I.V."/>
            <person name="Martin F.M."/>
            <person name="Hacquard S."/>
        </authorList>
    </citation>
    <scope>NUCLEOTIDE SEQUENCE</scope>
    <source>
        <strain evidence="2">MPI-CAGE-CH-0235</strain>
    </source>
</reference>
<evidence type="ECO:0000313" key="2">
    <source>
        <dbReference type="EMBL" id="KAH7302959.1"/>
    </source>
</evidence>
<gene>
    <name evidence="2" type="ORF">B0I35DRAFT_196166</name>
</gene>
<accession>A0A8K0SCW6</accession>
<proteinExistence type="predicted"/>